<feature type="coiled-coil region" evidence="6">
    <location>
        <begin position="93"/>
        <end position="127"/>
    </location>
</feature>
<dbReference type="Pfam" id="PF00319">
    <property type="entry name" value="SRF-TF"/>
    <property type="match status" value="1"/>
</dbReference>
<keyword evidence="4" id="KW-0804">Transcription</keyword>
<dbReference type="PROSITE" id="PS50066">
    <property type="entry name" value="MADS_BOX_2"/>
    <property type="match status" value="1"/>
</dbReference>
<evidence type="ECO:0000256" key="6">
    <source>
        <dbReference type="SAM" id="Coils"/>
    </source>
</evidence>
<dbReference type="GO" id="GO:0000981">
    <property type="term" value="F:DNA-binding transcription factor activity, RNA polymerase II-specific"/>
    <property type="evidence" value="ECO:0007669"/>
    <property type="project" value="TreeGrafter"/>
</dbReference>
<dbReference type="Proteomes" id="UP000015453">
    <property type="component" value="Unassembled WGS sequence"/>
</dbReference>
<protein>
    <recommendedName>
        <fullName evidence="7">MADS-box domain-containing protein</fullName>
    </recommendedName>
</protein>
<dbReference type="PANTHER" id="PTHR11945:SF776">
    <property type="entry name" value="AGAMOUS-LIKE 50-RELATED"/>
    <property type="match status" value="1"/>
</dbReference>
<comment type="caution">
    <text evidence="8">The sequence shown here is derived from an EMBL/GenBank/DDBJ whole genome shotgun (WGS) entry which is preliminary data.</text>
</comment>
<comment type="subcellular location">
    <subcellularLocation>
        <location evidence="1">Nucleus</location>
    </subcellularLocation>
</comment>
<keyword evidence="2" id="KW-0805">Transcription regulation</keyword>
<feature type="non-terminal residue" evidence="8">
    <location>
        <position position="137"/>
    </location>
</feature>
<evidence type="ECO:0000256" key="3">
    <source>
        <dbReference type="ARBA" id="ARBA00023125"/>
    </source>
</evidence>
<keyword evidence="9" id="KW-1185">Reference proteome</keyword>
<dbReference type="PRINTS" id="PR00404">
    <property type="entry name" value="MADSDOMAIN"/>
</dbReference>
<evidence type="ECO:0000313" key="8">
    <source>
        <dbReference type="EMBL" id="EPS63277.1"/>
    </source>
</evidence>
<dbReference type="Gene3D" id="3.40.1810.10">
    <property type="entry name" value="Transcription factor, MADS-box"/>
    <property type="match status" value="1"/>
</dbReference>
<accession>S8DTY4</accession>
<dbReference type="InterPro" id="IPR002100">
    <property type="entry name" value="TF_MADSbox"/>
</dbReference>
<evidence type="ECO:0000256" key="2">
    <source>
        <dbReference type="ARBA" id="ARBA00023015"/>
    </source>
</evidence>
<name>S8DTY4_9LAMI</name>
<dbReference type="PANTHER" id="PTHR11945">
    <property type="entry name" value="MADS BOX PROTEIN"/>
    <property type="match status" value="1"/>
</dbReference>
<dbReference type="InterPro" id="IPR036879">
    <property type="entry name" value="TF_MADSbox_sf"/>
</dbReference>
<dbReference type="GO" id="GO:0000978">
    <property type="term" value="F:RNA polymerase II cis-regulatory region sequence-specific DNA binding"/>
    <property type="evidence" value="ECO:0007669"/>
    <property type="project" value="TreeGrafter"/>
</dbReference>
<sequence>MSGGRQSRGRQKIPIRRISNQDDLYATFSKRRLGLYKKASELSTLCGVDVGVVIFSPTDVPYSFFSPTMESVLRRNNNNNSAAAVDEYARLVEARARARIEECNARLDGMTEEREALKRRDKAADEEMERCRDGGWW</sequence>
<evidence type="ECO:0000313" key="9">
    <source>
        <dbReference type="Proteomes" id="UP000015453"/>
    </source>
</evidence>
<evidence type="ECO:0000256" key="1">
    <source>
        <dbReference type="ARBA" id="ARBA00004123"/>
    </source>
</evidence>
<gene>
    <name evidence="8" type="ORF">M569_11510</name>
</gene>
<reference evidence="8 9" key="1">
    <citation type="journal article" date="2013" name="BMC Genomics">
        <title>The miniature genome of a carnivorous plant Genlisea aurea contains a low number of genes and short non-coding sequences.</title>
        <authorList>
            <person name="Leushkin E.V."/>
            <person name="Sutormin R.A."/>
            <person name="Nabieva E.R."/>
            <person name="Penin A.A."/>
            <person name="Kondrashov A.S."/>
            <person name="Logacheva M.D."/>
        </authorList>
    </citation>
    <scope>NUCLEOTIDE SEQUENCE [LARGE SCALE GENOMIC DNA]</scope>
</reference>
<dbReference type="AlphaFoldDB" id="S8DTY4"/>
<keyword evidence="5" id="KW-0539">Nucleus</keyword>
<dbReference type="CDD" id="cd00120">
    <property type="entry name" value="MADS"/>
    <property type="match status" value="1"/>
</dbReference>
<organism evidence="8 9">
    <name type="scientific">Genlisea aurea</name>
    <dbReference type="NCBI Taxonomy" id="192259"/>
    <lineage>
        <taxon>Eukaryota</taxon>
        <taxon>Viridiplantae</taxon>
        <taxon>Streptophyta</taxon>
        <taxon>Embryophyta</taxon>
        <taxon>Tracheophyta</taxon>
        <taxon>Spermatophyta</taxon>
        <taxon>Magnoliopsida</taxon>
        <taxon>eudicotyledons</taxon>
        <taxon>Gunneridae</taxon>
        <taxon>Pentapetalae</taxon>
        <taxon>asterids</taxon>
        <taxon>lamiids</taxon>
        <taxon>Lamiales</taxon>
        <taxon>Lentibulariaceae</taxon>
        <taxon>Genlisea</taxon>
    </lineage>
</organism>
<feature type="domain" description="MADS-box" evidence="7">
    <location>
        <begin position="8"/>
        <end position="68"/>
    </location>
</feature>
<dbReference type="GO" id="GO:0046983">
    <property type="term" value="F:protein dimerization activity"/>
    <property type="evidence" value="ECO:0007669"/>
    <property type="project" value="InterPro"/>
</dbReference>
<evidence type="ECO:0000259" key="7">
    <source>
        <dbReference type="PROSITE" id="PS50066"/>
    </source>
</evidence>
<proteinExistence type="predicted"/>
<dbReference type="EMBL" id="AUSU01005586">
    <property type="protein sequence ID" value="EPS63277.1"/>
    <property type="molecule type" value="Genomic_DNA"/>
</dbReference>
<evidence type="ECO:0000256" key="4">
    <source>
        <dbReference type="ARBA" id="ARBA00023163"/>
    </source>
</evidence>
<dbReference type="GO" id="GO:0005634">
    <property type="term" value="C:nucleus"/>
    <property type="evidence" value="ECO:0007669"/>
    <property type="project" value="UniProtKB-SubCell"/>
</dbReference>
<keyword evidence="3" id="KW-0238">DNA-binding</keyword>
<dbReference type="SMART" id="SM00432">
    <property type="entry name" value="MADS"/>
    <property type="match status" value="1"/>
</dbReference>
<keyword evidence="6" id="KW-0175">Coiled coil</keyword>
<evidence type="ECO:0000256" key="5">
    <source>
        <dbReference type="ARBA" id="ARBA00023242"/>
    </source>
</evidence>
<dbReference type="SUPFAM" id="SSF55455">
    <property type="entry name" value="SRF-like"/>
    <property type="match status" value="1"/>
</dbReference>
<dbReference type="OrthoDB" id="1898716at2759"/>